<proteinExistence type="predicted"/>
<evidence type="ECO:0000313" key="2">
    <source>
        <dbReference type="EMBL" id="KAH0456499.1"/>
    </source>
</evidence>
<gene>
    <name evidence="2" type="ORF">IEQ34_014406</name>
</gene>
<sequence>MRIVIFYLEIQIWIILLPKVERITSPLGEGFLLHHGYPATANPRSSKGRRSRSPRKRRLRN</sequence>
<feature type="region of interest" description="Disordered" evidence="1">
    <location>
        <begin position="35"/>
        <end position="61"/>
    </location>
</feature>
<dbReference type="Proteomes" id="UP000775213">
    <property type="component" value="Unassembled WGS sequence"/>
</dbReference>
<reference evidence="2 3" key="1">
    <citation type="journal article" date="2021" name="Hortic Res">
        <title>Chromosome-scale assembly of the Dendrobium chrysotoxum genome enhances the understanding of orchid evolution.</title>
        <authorList>
            <person name="Zhang Y."/>
            <person name="Zhang G.Q."/>
            <person name="Zhang D."/>
            <person name="Liu X.D."/>
            <person name="Xu X.Y."/>
            <person name="Sun W.H."/>
            <person name="Yu X."/>
            <person name="Zhu X."/>
            <person name="Wang Z.W."/>
            <person name="Zhao X."/>
            <person name="Zhong W.Y."/>
            <person name="Chen H."/>
            <person name="Yin W.L."/>
            <person name="Huang T."/>
            <person name="Niu S.C."/>
            <person name="Liu Z.J."/>
        </authorList>
    </citation>
    <scope>NUCLEOTIDE SEQUENCE [LARGE SCALE GENOMIC DNA]</scope>
    <source>
        <strain evidence="2">Lindl</strain>
    </source>
</reference>
<organism evidence="2 3">
    <name type="scientific">Dendrobium chrysotoxum</name>
    <name type="common">Orchid</name>
    <dbReference type="NCBI Taxonomy" id="161865"/>
    <lineage>
        <taxon>Eukaryota</taxon>
        <taxon>Viridiplantae</taxon>
        <taxon>Streptophyta</taxon>
        <taxon>Embryophyta</taxon>
        <taxon>Tracheophyta</taxon>
        <taxon>Spermatophyta</taxon>
        <taxon>Magnoliopsida</taxon>
        <taxon>Liliopsida</taxon>
        <taxon>Asparagales</taxon>
        <taxon>Orchidaceae</taxon>
        <taxon>Epidendroideae</taxon>
        <taxon>Malaxideae</taxon>
        <taxon>Dendrobiinae</taxon>
        <taxon>Dendrobium</taxon>
    </lineage>
</organism>
<dbReference type="AlphaFoldDB" id="A0AAV7GLY0"/>
<keyword evidence="3" id="KW-1185">Reference proteome</keyword>
<evidence type="ECO:0000313" key="3">
    <source>
        <dbReference type="Proteomes" id="UP000775213"/>
    </source>
</evidence>
<protein>
    <submittedName>
        <fullName evidence="2">Uncharacterized protein</fullName>
    </submittedName>
</protein>
<name>A0AAV7GLY0_DENCH</name>
<dbReference type="EMBL" id="JAGFBR010000013">
    <property type="protein sequence ID" value="KAH0456499.1"/>
    <property type="molecule type" value="Genomic_DNA"/>
</dbReference>
<feature type="compositionally biased region" description="Basic residues" evidence="1">
    <location>
        <begin position="46"/>
        <end position="61"/>
    </location>
</feature>
<comment type="caution">
    <text evidence="2">The sequence shown here is derived from an EMBL/GenBank/DDBJ whole genome shotgun (WGS) entry which is preliminary data.</text>
</comment>
<accession>A0AAV7GLY0</accession>
<evidence type="ECO:0000256" key="1">
    <source>
        <dbReference type="SAM" id="MobiDB-lite"/>
    </source>
</evidence>